<name>A0ACC1NU54_9HYPO</name>
<evidence type="ECO:0000313" key="1">
    <source>
        <dbReference type="EMBL" id="KAJ2982381.1"/>
    </source>
</evidence>
<reference evidence="1" key="1">
    <citation type="submission" date="2022-08" db="EMBL/GenBank/DDBJ databases">
        <title>Genome Sequence of Lecanicillium fungicola.</title>
        <authorList>
            <person name="Buettner E."/>
        </authorList>
    </citation>
    <scope>NUCLEOTIDE SEQUENCE</scope>
    <source>
        <strain evidence="1">Babe33</strain>
    </source>
</reference>
<proteinExistence type="predicted"/>
<keyword evidence="2" id="KW-1185">Reference proteome</keyword>
<accession>A0ACC1NU54</accession>
<gene>
    <name evidence="1" type="ORF">NQ176_g1430</name>
</gene>
<dbReference type="EMBL" id="JANJQO010000079">
    <property type="protein sequence ID" value="KAJ2982381.1"/>
    <property type="molecule type" value="Genomic_DNA"/>
</dbReference>
<protein>
    <submittedName>
        <fullName evidence="1">Uncharacterized protein</fullName>
    </submittedName>
</protein>
<sequence length="541" mass="59176">MHVSTFYGALDEDYFLDEPPLLSQSTSSSAASNHPRTTVDIWRKPQFNAASAQSLLETFGGMLKNLPFLDICNGTTVPQLASTHPFALLAILTVASGLSSVQTHSLYDEEFLKVLGLKYVSGGDSSLELLQALLIYCAWYPFHLKPKTSQLGRCMRMASDIVHDLGLDENFLLADPWQQAVTREELGKLRIYVAYIYIVSTPVRYIVIWKGDRFLSTRQPGWAATAVDILEANAQSDADRSLATLARLSNLFSTAAKTVNDRESETTNNSRLILLGLSQQLQHVRDSIVTRSPDIYNQTSVRMQLLFIDIYLRIGSMVAFPASKTALCAKNARFMPPIIKMMGATKHLRAFLALIGELDDNAVTAFTVNDWSRLIVVLTLAYRLSFPVALCPGFDWVTASNEIQLESFLAMMTTDQGGAAMAKVTATATSSNGILAANRAVLSVLYSKFVHRRSSLSVPSPEGERNKGILGCPVMRGSGGVTVAQWDAGQGDVPIYSLNQDIPYILPMLHDILSSEGSSLDPDTLPWDSLAGQFGGDARSS</sequence>
<dbReference type="Proteomes" id="UP001143910">
    <property type="component" value="Unassembled WGS sequence"/>
</dbReference>
<evidence type="ECO:0000313" key="2">
    <source>
        <dbReference type="Proteomes" id="UP001143910"/>
    </source>
</evidence>
<organism evidence="1 2">
    <name type="scientific">Zarea fungicola</name>
    <dbReference type="NCBI Taxonomy" id="93591"/>
    <lineage>
        <taxon>Eukaryota</taxon>
        <taxon>Fungi</taxon>
        <taxon>Dikarya</taxon>
        <taxon>Ascomycota</taxon>
        <taxon>Pezizomycotina</taxon>
        <taxon>Sordariomycetes</taxon>
        <taxon>Hypocreomycetidae</taxon>
        <taxon>Hypocreales</taxon>
        <taxon>Cordycipitaceae</taxon>
        <taxon>Zarea</taxon>
    </lineage>
</organism>
<comment type="caution">
    <text evidence="1">The sequence shown here is derived from an EMBL/GenBank/DDBJ whole genome shotgun (WGS) entry which is preliminary data.</text>
</comment>